<reference evidence="2" key="1">
    <citation type="submission" date="2016-02" db="EMBL/GenBank/DDBJ databases">
        <authorList>
            <person name="Kaur G."/>
            <person name="Nair G.R."/>
            <person name="Mayilraj S."/>
        </authorList>
    </citation>
    <scope>NUCLEOTIDE SEQUENCE [LARGE SCALE GENOMIC DNA]</scope>
    <source>
        <strain evidence="2">GA-15</strain>
    </source>
</reference>
<dbReference type="AlphaFoldDB" id="A0A177IMG8"/>
<comment type="caution">
    <text evidence="1">The sequence shown here is derived from an EMBL/GenBank/DDBJ whole genome shotgun (WGS) entry which is preliminary data.</text>
</comment>
<dbReference type="OrthoDB" id="4409896at2"/>
<dbReference type="RefSeq" id="WP_066839259.1">
    <property type="nucleotide sequence ID" value="NZ_CARLUJ010000036.1"/>
</dbReference>
<evidence type="ECO:0000313" key="2">
    <source>
        <dbReference type="Proteomes" id="UP000076947"/>
    </source>
</evidence>
<sequence>MKFWKGAAALLAVGAVAFGGSLAGTNYVLDSREEAQLGAQQELLDAQERSQIVPGVDDSVEAAANASEVRDNIGTYTVRCQVHEGNVDGELLGFVFGNHHEDVETAVHTAEGFLSRVAPEGNGHLSHCRTWEKYSSIGAYDASGRAV</sequence>
<dbReference type="EMBL" id="LSTQ01000010">
    <property type="protein sequence ID" value="OAH30043.1"/>
    <property type="molecule type" value="Genomic_DNA"/>
</dbReference>
<evidence type="ECO:0000313" key="1">
    <source>
        <dbReference type="EMBL" id="OAH30043.1"/>
    </source>
</evidence>
<dbReference type="Proteomes" id="UP000076947">
    <property type="component" value="Unassembled WGS sequence"/>
</dbReference>
<dbReference type="STRING" id="1705.CA21670_00035"/>
<gene>
    <name evidence="1" type="ORF">AYJ05_09510</name>
</gene>
<accession>A0A177IMG8</accession>
<keyword evidence="2" id="KW-1185">Reference proteome</keyword>
<proteinExistence type="predicted"/>
<name>A0A177IMG8_9CORY</name>
<organism evidence="1 2">
    <name type="scientific">Corynebacterium stationis</name>
    <dbReference type="NCBI Taxonomy" id="1705"/>
    <lineage>
        <taxon>Bacteria</taxon>
        <taxon>Bacillati</taxon>
        <taxon>Actinomycetota</taxon>
        <taxon>Actinomycetes</taxon>
        <taxon>Mycobacteriales</taxon>
        <taxon>Corynebacteriaceae</taxon>
        <taxon>Corynebacterium</taxon>
    </lineage>
</organism>
<protein>
    <submittedName>
        <fullName evidence="1">Uncharacterized protein</fullName>
    </submittedName>
</protein>